<organism evidence="1 2">
    <name type="scientific">Schistosoma mansoni</name>
    <name type="common">Blood fluke</name>
    <dbReference type="NCBI Taxonomy" id="6183"/>
    <lineage>
        <taxon>Eukaryota</taxon>
        <taxon>Metazoa</taxon>
        <taxon>Spiralia</taxon>
        <taxon>Lophotrochozoa</taxon>
        <taxon>Platyhelminthes</taxon>
        <taxon>Trematoda</taxon>
        <taxon>Digenea</taxon>
        <taxon>Strigeidida</taxon>
        <taxon>Schistosomatoidea</taxon>
        <taxon>Schistosomatidae</taxon>
        <taxon>Schistosoma</taxon>
    </lineage>
</organism>
<keyword evidence="1" id="KW-1185">Reference proteome</keyword>
<protein>
    <submittedName>
        <fullName evidence="2">Transposase</fullName>
    </submittedName>
</protein>
<evidence type="ECO:0000313" key="1">
    <source>
        <dbReference type="Proteomes" id="UP000008854"/>
    </source>
</evidence>
<sequence>MYKPLFLTKDKNQDYEVMEGILAYCIPLIREPRWIDKTLRLAIRVFGQMVIDKIDLNRKRFPYSSNQIKQAKSNKL</sequence>
<reference evidence="1" key="1">
    <citation type="journal article" date="2012" name="PLoS Negl. Trop. Dis.">
        <title>A systematically improved high quality genome and transcriptome of the human blood fluke Schistosoma mansoni.</title>
        <authorList>
            <person name="Protasio A.V."/>
            <person name="Tsai I.J."/>
            <person name="Babbage A."/>
            <person name="Nichol S."/>
            <person name="Hunt M."/>
            <person name="Aslett M.A."/>
            <person name="De Silva N."/>
            <person name="Velarde G.S."/>
            <person name="Anderson T.J."/>
            <person name="Clark R.C."/>
            <person name="Davidson C."/>
            <person name="Dillon G.P."/>
            <person name="Holroyd N.E."/>
            <person name="LoVerde P.T."/>
            <person name="Lloyd C."/>
            <person name="McQuillan J."/>
            <person name="Oliveira G."/>
            <person name="Otto T.D."/>
            <person name="Parker-Manuel S.J."/>
            <person name="Quail M.A."/>
            <person name="Wilson R.A."/>
            <person name="Zerlotini A."/>
            <person name="Dunne D.W."/>
            <person name="Berriman M."/>
        </authorList>
    </citation>
    <scope>NUCLEOTIDE SEQUENCE [LARGE SCALE GENOMIC DNA]</scope>
    <source>
        <strain evidence="1">Puerto Rican</strain>
    </source>
</reference>
<dbReference type="InParanoid" id="A0A5K4FEB6"/>
<dbReference type="Proteomes" id="UP000008854">
    <property type="component" value="Unassembled WGS sequence"/>
</dbReference>
<reference evidence="2" key="2">
    <citation type="submission" date="2019-11" db="UniProtKB">
        <authorList>
            <consortium name="WormBaseParasite"/>
        </authorList>
    </citation>
    <scope>IDENTIFICATION</scope>
    <source>
        <strain evidence="2">Puerto Rican</strain>
    </source>
</reference>
<evidence type="ECO:0000313" key="2">
    <source>
        <dbReference type="WBParaSite" id="Smp_347230.1"/>
    </source>
</evidence>
<dbReference type="WBParaSite" id="Smp_347230.1">
    <property type="protein sequence ID" value="Smp_347230.1"/>
    <property type="gene ID" value="Smp_347230"/>
</dbReference>
<accession>A0A5K4FEB6</accession>
<name>A0A5K4FEB6_SCHMA</name>
<proteinExistence type="predicted"/>
<dbReference type="AlphaFoldDB" id="A0A5K4FEB6"/>